<evidence type="ECO:0000313" key="2">
    <source>
        <dbReference type="EMBL" id="MBC8178105.1"/>
    </source>
</evidence>
<keyword evidence="1" id="KW-0540">Nuclease</keyword>
<reference evidence="2 3" key="1">
    <citation type="submission" date="2020-08" db="EMBL/GenBank/DDBJ databases">
        <title>Bridging the membrane lipid divide: bacteria of the FCB group superphylum have the potential to synthesize archaeal ether lipids.</title>
        <authorList>
            <person name="Villanueva L."/>
            <person name="Von Meijenfeldt F.A.B."/>
            <person name="Westbye A.B."/>
            <person name="Yadav S."/>
            <person name="Hopmans E.C."/>
            <person name="Dutilh B.E."/>
            <person name="Sinninghe Damste J.S."/>
        </authorList>
    </citation>
    <scope>NUCLEOTIDE SEQUENCE [LARGE SCALE GENOMIC DNA]</scope>
    <source>
        <strain evidence="2">NIOZ-UU27</strain>
    </source>
</reference>
<evidence type="ECO:0000256" key="1">
    <source>
        <dbReference type="PIRNR" id="PIRNR033490"/>
    </source>
</evidence>
<dbReference type="AlphaFoldDB" id="A0A8J6N1N1"/>
<dbReference type="SUPFAM" id="SSF50118">
    <property type="entry name" value="Cell growth inhibitor/plasmid maintenance toxic component"/>
    <property type="match status" value="1"/>
</dbReference>
<dbReference type="PANTHER" id="PTHR33988">
    <property type="entry name" value="ENDORIBONUCLEASE MAZF-RELATED"/>
    <property type="match status" value="1"/>
</dbReference>
<sequence>MKRCEVWWINFDPSVGGEIRKKRPAVIISNNAANQFLNRVQVVPLTGSVGKLYPSETYVSLRGKKAKAMADQLTTVSKKRLINQAGTVSKTEMEGIERAIIIQLDL</sequence>
<protein>
    <recommendedName>
        <fullName evidence="1">mRNA interferase</fullName>
        <ecNumber evidence="1">3.1.-.-</ecNumber>
    </recommendedName>
</protein>
<dbReference type="Pfam" id="PF02452">
    <property type="entry name" value="PemK_toxin"/>
    <property type="match status" value="1"/>
</dbReference>
<gene>
    <name evidence="2" type="ORF">H8E19_11930</name>
</gene>
<organism evidence="2 3">
    <name type="scientific">Candidatus Desulfacyla euxinica</name>
    <dbReference type="NCBI Taxonomy" id="2841693"/>
    <lineage>
        <taxon>Bacteria</taxon>
        <taxon>Deltaproteobacteria</taxon>
        <taxon>Candidatus Desulfacyla</taxon>
    </lineage>
</organism>
<dbReference type="InterPro" id="IPR003477">
    <property type="entry name" value="PemK-like"/>
</dbReference>
<dbReference type="EMBL" id="JACNJD010000255">
    <property type="protein sequence ID" value="MBC8178105.1"/>
    <property type="molecule type" value="Genomic_DNA"/>
</dbReference>
<keyword evidence="1" id="KW-0378">Hydrolase</keyword>
<dbReference type="InterPro" id="IPR011067">
    <property type="entry name" value="Plasmid_toxin/cell-grow_inhib"/>
</dbReference>
<comment type="similarity">
    <text evidence="1">Belongs to the PemK/MazF family.</text>
</comment>
<proteinExistence type="inferred from homology"/>
<dbReference type="PIRSF" id="PIRSF033490">
    <property type="entry name" value="MazF"/>
    <property type="match status" value="1"/>
</dbReference>
<keyword evidence="1" id="KW-0255">Endonuclease</keyword>
<dbReference type="EC" id="3.1.-.-" evidence="1"/>
<dbReference type="Gene3D" id="2.30.30.110">
    <property type="match status" value="1"/>
</dbReference>
<name>A0A8J6N1N1_9DELT</name>
<dbReference type="GO" id="GO:0016075">
    <property type="term" value="P:rRNA catabolic process"/>
    <property type="evidence" value="ECO:0007669"/>
    <property type="project" value="TreeGrafter"/>
</dbReference>
<dbReference type="Proteomes" id="UP000650524">
    <property type="component" value="Unassembled WGS sequence"/>
</dbReference>
<comment type="caution">
    <text evidence="2">The sequence shown here is derived from an EMBL/GenBank/DDBJ whole genome shotgun (WGS) entry which is preliminary data.</text>
</comment>
<dbReference type="GO" id="GO:0003677">
    <property type="term" value="F:DNA binding"/>
    <property type="evidence" value="ECO:0007669"/>
    <property type="project" value="InterPro"/>
</dbReference>
<dbReference type="GO" id="GO:0006402">
    <property type="term" value="P:mRNA catabolic process"/>
    <property type="evidence" value="ECO:0007669"/>
    <property type="project" value="TreeGrafter"/>
</dbReference>
<comment type="function">
    <text evidence="1">Toxic component of a type II toxin-antitoxin (TA) system.</text>
</comment>
<dbReference type="GO" id="GO:0016787">
    <property type="term" value="F:hydrolase activity"/>
    <property type="evidence" value="ECO:0007669"/>
    <property type="project" value="UniProtKB-KW"/>
</dbReference>
<evidence type="ECO:0000313" key="3">
    <source>
        <dbReference type="Proteomes" id="UP000650524"/>
    </source>
</evidence>
<accession>A0A8J6N1N1</accession>
<dbReference type="GO" id="GO:0004521">
    <property type="term" value="F:RNA endonuclease activity"/>
    <property type="evidence" value="ECO:0007669"/>
    <property type="project" value="TreeGrafter"/>
</dbReference>